<protein>
    <submittedName>
        <fullName evidence="11">2,3-dihydroxybiphenyl 1,2-dioxygenase</fullName>
    </submittedName>
</protein>
<evidence type="ECO:0000256" key="5">
    <source>
        <dbReference type="ARBA" id="ARBA00022797"/>
    </source>
</evidence>
<dbReference type="InterPro" id="IPR017626">
    <property type="entry name" value="DiOHbiphenyl_dOase"/>
</dbReference>
<dbReference type="InParanoid" id="A0A1B1YVU2"/>
<evidence type="ECO:0000256" key="1">
    <source>
        <dbReference type="ARBA" id="ARBA00001954"/>
    </source>
</evidence>
<dbReference type="SUPFAM" id="SSF54593">
    <property type="entry name" value="Glyoxalase/Bleomycin resistance protein/Dihydroxybiphenyl dioxygenase"/>
    <property type="match status" value="1"/>
</dbReference>
<keyword evidence="3" id="KW-0479">Metal-binding</keyword>
<evidence type="ECO:0000256" key="9">
    <source>
        <dbReference type="RuleBase" id="RU000683"/>
    </source>
</evidence>
<evidence type="ECO:0000313" key="12">
    <source>
        <dbReference type="Proteomes" id="UP000092952"/>
    </source>
</evidence>
<dbReference type="InterPro" id="IPR037523">
    <property type="entry name" value="VOC_core"/>
</dbReference>
<dbReference type="PANTHER" id="PTHR21366:SF14">
    <property type="entry name" value="GLYOXALASE DOMAIN-CONTAINING PROTEIN 5"/>
    <property type="match status" value="1"/>
</dbReference>
<evidence type="ECO:0000256" key="2">
    <source>
        <dbReference type="ARBA" id="ARBA00008784"/>
    </source>
</evidence>
<evidence type="ECO:0000256" key="8">
    <source>
        <dbReference type="ARBA" id="ARBA00023004"/>
    </source>
</evidence>
<dbReference type="EMBL" id="CP014671">
    <property type="protein sequence ID" value="ANX04925.1"/>
    <property type="molecule type" value="Genomic_DNA"/>
</dbReference>
<dbReference type="InterPro" id="IPR029068">
    <property type="entry name" value="Glyas_Bleomycin-R_OHBP_Dase"/>
</dbReference>
<keyword evidence="12" id="KW-1185">Reference proteome</keyword>
<dbReference type="FunFam" id="3.10.180.10:FF:000027">
    <property type="entry name" value="1,2-dihydroxynaphthalene dioxygenase"/>
    <property type="match status" value="1"/>
</dbReference>
<name>A0A1B1YVU2_9GAMM</name>
<keyword evidence="7 9" id="KW-0560">Oxidoreductase</keyword>
<dbReference type="OrthoDB" id="9803142at2"/>
<keyword evidence="5 9" id="KW-0058">Aromatic hydrocarbons catabolism</keyword>
<sequence>MAKVTEFGYLGIGVKDGDAWREFASQVVGMEVLDEGDGDRFYLRMDNQHHRIVVNLHGDDDMDFIGWRVAGPEEFDEMKRQLDAAGVDWKQADGEERKERMVLDLLKFKDPGGNPTEIYHGPRIETFLPFHPGRRMYGRFLTGTGGVGHCILRQDDVQKAYRFYTDVLGMRGSVEYNLPIPGTPMTASPVFMHCNDRDHSVAFLGAPMAKRINHLMIEVENMDDVGYTLDIVRKRKIPVAIQPGKHSNDQMWSFYMGNPSGWLWEYGWGARKATHQSEYYVADVWGHGVEATGFGMDLEMQA</sequence>
<dbReference type="STRING" id="1810504.PG2T_12590"/>
<dbReference type="NCBIfam" id="TIGR03213">
    <property type="entry name" value="23dbph12diox"/>
    <property type="match status" value="1"/>
</dbReference>
<dbReference type="GO" id="GO:1901170">
    <property type="term" value="P:naphthalene catabolic process"/>
    <property type="evidence" value="ECO:0007669"/>
    <property type="project" value="UniProtKB-ARBA"/>
</dbReference>
<feature type="domain" description="VOC" evidence="10">
    <location>
        <begin position="146"/>
        <end position="269"/>
    </location>
</feature>
<dbReference type="PROSITE" id="PS51819">
    <property type="entry name" value="VOC"/>
    <property type="match status" value="2"/>
</dbReference>
<accession>A0A1B1YVU2</accession>
<proteinExistence type="inferred from homology"/>
<dbReference type="InterPro" id="IPR004360">
    <property type="entry name" value="Glyas_Fos-R_dOase_dom"/>
</dbReference>
<reference evidence="12" key="1">
    <citation type="submission" date="2016-03" db="EMBL/GenBank/DDBJ databases">
        <title>Complete genome sequence of Solimmundus cernigliae, representing a novel lineage of polycyclic aromatic hydrocarbon degraders within the Gammaproteobacteria.</title>
        <authorList>
            <person name="Singleton D.R."/>
            <person name="Dickey A.N."/>
            <person name="Scholl E.H."/>
            <person name="Wright F.A."/>
            <person name="Aitken M.D."/>
        </authorList>
    </citation>
    <scope>NUCLEOTIDE SEQUENCE [LARGE SCALE GENOMIC DNA]</scope>
    <source>
        <strain evidence="12">TR3.2</strain>
    </source>
</reference>
<evidence type="ECO:0000256" key="4">
    <source>
        <dbReference type="ARBA" id="ARBA00022737"/>
    </source>
</evidence>
<feature type="domain" description="VOC" evidence="10">
    <location>
        <begin position="6"/>
        <end position="121"/>
    </location>
</feature>
<dbReference type="InterPro" id="IPR000486">
    <property type="entry name" value="Xdiol_ring_cleave_dOase_1/2"/>
</dbReference>
<comment type="cofactor">
    <cofactor evidence="1 9">
        <name>Fe(2+)</name>
        <dbReference type="ChEBI" id="CHEBI:29033"/>
    </cofactor>
</comment>
<organism evidence="11 12">
    <name type="scientific">Immundisolibacter cernigliae</name>
    <dbReference type="NCBI Taxonomy" id="1810504"/>
    <lineage>
        <taxon>Bacteria</taxon>
        <taxon>Pseudomonadati</taxon>
        <taxon>Pseudomonadota</taxon>
        <taxon>Gammaproteobacteria</taxon>
        <taxon>Immundisolibacterales</taxon>
        <taxon>Immundisolibacteraceae</taxon>
        <taxon>Immundisolibacter</taxon>
    </lineage>
</organism>
<dbReference type="PROSITE" id="PS00082">
    <property type="entry name" value="EXTRADIOL_DIOXYGENAS"/>
    <property type="match status" value="1"/>
</dbReference>
<evidence type="ECO:0000256" key="3">
    <source>
        <dbReference type="ARBA" id="ARBA00022723"/>
    </source>
</evidence>
<dbReference type="KEGG" id="gbi:PG2T_12590"/>
<keyword evidence="6 9" id="KW-0223">Dioxygenase</keyword>
<gene>
    <name evidence="11" type="ORF">PG2T_12590</name>
</gene>
<dbReference type="InterPro" id="IPR050383">
    <property type="entry name" value="GlyoxalaseI/FosfomycinResist"/>
</dbReference>
<comment type="similarity">
    <text evidence="2 9">Belongs to the extradiol ring-cleavage dioxygenase family.</text>
</comment>
<dbReference type="GO" id="GO:0008198">
    <property type="term" value="F:ferrous iron binding"/>
    <property type="evidence" value="ECO:0007669"/>
    <property type="project" value="InterPro"/>
</dbReference>
<keyword evidence="8 9" id="KW-0408">Iron</keyword>
<keyword evidence="4" id="KW-0677">Repeat</keyword>
<dbReference type="GO" id="GO:0016702">
    <property type="term" value="F:oxidoreductase activity, acting on single donors with incorporation of molecular oxygen, incorporation of two atoms of oxygen"/>
    <property type="evidence" value="ECO:0007669"/>
    <property type="project" value="UniProtKB-ARBA"/>
</dbReference>
<dbReference type="Gene3D" id="3.10.180.10">
    <property type="entry name" value="2,3-Dihydroxybiphenyl 1,2-Dioxygenase, domain 1"/>
    <property type="match status" value="2"/>
</dbReference>
<dbReference type="Pfam" id="PF00903">
    <property type="entry name" value="Glyoxalase"/>
    <property type="match status" value="1"/>
</dbReference>
<evidence type="ECO:0000259" key="10">
    <source>
        <dbReference type="PROSITE" id="PS51819"/>
    </source>
</evidence>
<dbReference type="GO" id="GO:0042178">
    <property type="term" value="P:xenobiotic catabolic process"/>
    <property type="evidence" value="ECO:0007669"/>
    <property type="project" value="InterPro"/>
</dbReference>
<dbReference type="Pfam" id="PF22632">
    <property type="entry name" value="BphC_D1"/>
    <property type="match status" value="1"/>
</dbReference>
<evidence type="ECO:0000313" key="11">
    <source>
        <dbReference type="EMBL" id="ANX04925.1"/>
    </source>
</evidence>
<dbReference type="CDD" id="cd07252">
    <property type="entry name" value="BphC1-RGP6_N_like"/>
    <property type="match status" value="1"/>
</dbReference>
<evidence type="ECO:0000256" key="7">
    <source>
        <dbReference type="ARBA" id="ARBA00023002"/>
    </source>
</evidence>
<dbReference type="CDD" id="cd07237">
    <property type="entry name" value="BphC1-RGP6_C_like"/>
    <property type="match status" value="1"/>
</dbReference>
<evidence type="ECO:0000256" key="6">
    <source>
        <dbReference type="ARBA" id="ARBA00022964"/>
    </source>
</evidence>
<dbReference type="AlphaFoldDB" id="A0A1B1YVU2"/>
<dbReference type="Proteomes" id="UP000092952">
    <property type="component" value="Chromosome"/>
</dbReference>
<dbReference type="PANTHER" id="PTHR21366">
    <property type="entry name" value="GLYOXALASE FAMILY PROTEIN"/>
    <property type="match status" value="1"/>
</dbReference>
<dbReference type="RefSeq" id="WP_068806101.1">
    <property type="nucleotide sequence ID" value="NZ_CP014671.1"/>
</dbReference>